<dbReference type="KEGG" id="tet:TTHERM_000442509"/>
<name>W7X3V4_TETTS</name>
<feature type="region of interest" description="Disordered" evidence="1">
    <location>
        <begin position="27"/>
        <end position="50"/>
    </location>
</feature>
<dbReference type="Proteomes" id="UP000009168">
    <property type="component" value="Unassembled WGS sequence"/>
</dbReference>
<dbReference type="RefSeq" id="XP_012653462.1">
    <property type="nucleotide sequence ID" value="XM_012798008.1"/>
</dbReference>
<gene>
    <name evidence="2" type="ORF">TTHERM_000442509</name>
</gene>
<organism evidence="2 3">
    <name type="scientific">Tetrahymena thermophila (strain SB210)</name>
    <dbReference type="NCBI Taxonomy" id="312017"/>
    <lineage>
        <taxon>Eukaryota</taxon>
        <taxon>Sar</taxon>
        <taxon>Alveolata</taxon>
        <taxon>Ciliophora</taxon>
        <taxon>Intramacronucleata</taxon>
        <taxon>Oligohymenophorea</taxon>
        <taxon>Hymenostomatida</taxon>
        <taxon>Tetrahymenina</taxon>
        <taxon>Tetrahymenidae</taxon>
        <taxon>Tetrahymena</taxon>
    </lineage>
</organism>
<dbReference type="InParanoid" id="W7X3V4"/>
<keyword evidence="3" id="KW-1185">Reference proteome</keyword>
<proteinExistence type="predicted"/>
<dbReference type="EMBL" id="GG662665">
    <property type="protein sequence ID" value="EWS74000.1"/>
    <property type="molecule type" value="Genomic_DNA"/>
</dbReference>
<dbReference type="GeneID" id="24438989"/>
<dbReference type="AlphaFoldDB" id="W7X3V4"/>
<evidence type="ECO:0000313" key="3">
    <source>
        <dbReference type="Proteomes" id="UP000009168"/>
    </source>
</evidence>
<reference evidence="3" key="1">
    <citation type="journal article" date="2006" name="PLoS Biol.">
        <title>Macronuclear genome sequence of the ciliate Tetrahymena thermophila, a model eukaryote.</title>
        <authorList>
            <person name="Eisen J.A."/>
            <person name="Coyne R.S."/>
            <person name="Wu M."/>
            <person name="Wu D."/>
            <person name="Thiagarajan M."/>
            <person name="Wortman J.R."/>
            <person name="Badger J.H."/>
            <person name="Ren Q."/>
            <person name="Amedeo P."/>
            <person name="Jones K.M."/>
            <person name="Tallon L.J."/>
            <person name="Delcher A.L."/>
            <person name="Salzberg S.L."/>
            <person name="Silva J.C."/>
            <person name="Haas B.J."/>
            <person name="Majoros W.H."/>
            <person name="Farzad M."/>
            <person name="Carlton J.M."/>
            <person name="Smith R.K. Jr."/>
            <person name="Garg J."/>
            <person name="Pearlman R.E."/>
            <person name="Karrer K.M."/>
            <person name="Sun L."/>
            <person name="Manning G."/>
            <person name="Elde N.C."/>
            <person name="Turkewitz A.P."/>
            <person name="Asai D.J."/>
            <person name="Wilkes D.E."/>
            <person name="Wang Y."/>
            <person name="Cai H."/>
            <person name="Collins K."/>
            <person name="Stewart B.A."/>
            <person name="Lee S.R."/>
            <person name="Wilamowska K."/>
            <person name="Weinberg Z."/>
            <person name="Ruzzo W.L."/>
            <person name="Wloga D."/>
            <person name="Gaertig J."/>
            <person name="Frankel J."/>
            <person name="Tsao C.-C."/>
            <person name="Gorovsky M.A."/>
            <person name="Keeling P.J."/>
            <person name="Waller R.F."/>
            <person name="Patron N.J."/>
            <person name="Cherry J.M."/>
            <person name="Stover N.A."/>
            <person name="Krieger C.J."/>
            <person name="del Toro C."/>
            <person name="Ryder H.F."/>
            <person name="Williamson S.C."/>
            <person name="Barbeau R.A."/>
            <person name="Hamilton E.P."/>
            <person name="Orias E."/>
        </authorList>
    </citation>
    <scope>NUCLEOTIDE SEQUENCE [LARGE SCALE GENOMIC DNA]</scope>
    <source>
        <strain evidence="3">SB210</strain>
    </source>
</reference>
<feature type="compositionally biased region" description="Polar residues" evidence="1">
    <location>
        <begin position="35"/>
        <end position="50"/>
    </location>
</feature>
<evidence type="ECO:0000313" key="2">
    <source>
        <dbReference type="EMBL" id="EWS74000.1"/>
    </source>
</evidence>
<evidence type="ECO:0000256" key="1">
    <source>
        <dbReference type="SAM" id="MobiDB-lite"/>
    </source>
</evidence>
<protein>
    <submittedName>
        <fullName evidence="2">Cyclic nucleotide-binding domain protein</fullName>
    </submittedName>
</protein>
<dbReference type="eggNOG" id="KOG1113">
    <property type="taxonomic scope" value="Eukaryota"/>
</dbReference>
<sequence length="233" mass="27068">MEQFNNHQQLLMFNNLDVKPVNIYKKPFTPKRNCKSQQSSNVRSSLNEQSPKIQHISYGSPRYSLFSNSVASSPKQVQIFEQLQISSSQTKLDVDFIQENKPSNDIMQKIKTLEKEVKYINLKKILKNIESSKTFKQVNTNHLTNSNKKQIQFLKQKFQDFNQIQSTTANQQNALYQSSKNYELKSKIELSSKLPKRYSTSPNQNSCNYLQPADFLITSQMQVHKFKKGQQSS</sequence>
<accession>W7X3V4</accession>